<comment type="function">
    <text evidence="13">Involved in the heme biosynthesis. Catalyzes the anaerobic oxidative decarboxylation of propionate groups of rings A and B of coproporphyrinogen III to yield the vinyl groups in protoporphyrinogen IX.</text>
</comment>
<comment type="catalytic activity">
    <reaction evidence="14 15">
        <text>coproporphyrinogen III + 2 S-adenosyl-L-methionine = protoporphyrinogen IX + 2 5'-deoxyadenosine + 2 L-methionine + 2 CO2</text>
        <dbReference type="Rhea" id="RHEA:15425"/>
        <dbReference type="ChEBI" id="CHEBI:16526"/>
        <dbReference type="ChEBI" id="CHEBI:17319"/>
        <dbReference type="ChEBI" id="CHEBI:57307"/>
        <dbReference type="ChEBI" id="CHEBI:57309"/>
        <dbReference type="ChEBI" id="CHEBI:57844"/>
        <dbReference type="ChEBI" id="CHEBI:59789"/>
        <dbReference type="EC" id="1.3.98.3"/>
    </reaction>
</comment>
<comment type="subunit">
    <text evidence="4">Monomer.</text>
</comment>
<feature type="binding site" evidence="16">
    <location>
        <position position="202"/>
    </location>
    <ligand>
        <name>S-adenosyl-L-methionine</name>
        <dbReference type="ChEBI" id="CHEBI:59789"/>
        <label>2</label>
    </ligand>
</feature>
<comment type="pathway">
    <text evidence="2 15">Porphyrin-containing compound metabolism; protoporphyrin-IX biosynthesis; protoporphyrinogen-IX from coproporphyrinogen-III (AdoMet route): step 1/1.</text>
</comment>
<evidence type="ECO:0000256" key="9">
    <source>
        <dbReference type="ARBA" id="ARBA00023002"/>
    </source>
</evidence>
<name>A0A512N7W3_9HYPH</name>
<keyword evidence="7 15" id="KW-0949">S-adenosyl-L-methionine</keyword>
<dbReference type="GO" id="GO:0051539">
    <property type="term" value="F:4 iron, 4 sulfur cluster binding"/>
    <property type="evidence" value="ECO:0007669"/>
    <property type="project" value="UniProtKB-KW"/>
</dbReference>
<dbReference type="Pfam" id="PF06969">
    <property type="entry name" value="HemN_C"/>
    <property type="match status" value="1"/>
</dbReference>
<feature type="binding site" evidence="16">
    <location>
        <position position="177"/>
    </location>
    <ligand>
        <name>S-adenosyl-L-methionine</name>
        <dbReference type="ChEBI" id="CHEBI:59789"/>
        <label>2</label>
    </ligand>
</feature>
<dbReference type="EC" id="1.3.98.3" evidence="15"/>
<dbReference type="Gene3D" id="1.10.10.920">
    <property type="match status" value="1"/>
</dbReference>
<evidence type="ECO:0000256" key="14">
    <source>
        <dbReference type="ARBA" id="ARBA00048321"/>
    </source>
</evidence>
<sequence length="447" mass="48324">MDARTVAAYDRPVPRYTSYPTAAQFGPSVGPAEDAAWLAGLGSRAATFYLHVPFCRRLCFYCACHTVAMNRQDTLEDYASALKAELEIVARAAPDVVVGSVQWGGGTPSQLGAERLVSVGRRLSALFDVRCGREMSMEADPRFCDEALADAMAALGVTRVSLGVQDFDVAVQQAINRLQSPEDTAAALQRLRRAGIRHFNIDLVYGLPLQTLETLSSTLDAAIALGPDRFAVFGYAHVPWMKPRQKLIDGATLPNAMARAAMADLVERRLLAAGYVKVGLDHYARPGDRLARAAAERRLRRNFQGYVADEQPWVVGIGASAISCLPQGYTQNAAEAGPYARAVAQGVRPTVRGIAWSEADRLRGDIINELMCHFEVDLADVCHRHGATLKPLLSDVAGLPALIDDGLAALDGTRLSITERGRPLVRSVCAAFDRHYTGGEGRHARGI</sequence>
<dbReference type="CDD" id="cd01335">
    <property type="entry name" value="Radical_SAM"/>
    <property type="match status" value="1"/>
</dbReference>
<evidence type="ECO:0000256" key="4">
    <source>
        <dbReference type="ARBA" id="ARBA00011245"/>
    </source>
</evidence>
<dbReference type="Proteomes" id="UP000321058">
    <property type="component" value="Unassembled WGS sequence"/>
</dbReference>
<evidence type="ECO:0000256" key="11">
    <source>
        <dbReference type="ARBA" id="ARBA00023014"/>
    </source>
</evidence>
<dbReference type="PANTHER" id="PTHR13932:SF6">
    <property type="entry name" value="OXYGEN-INDEPENDENT COPROPORPHYRINOGEN III OXIDASE"/>
    <property type="match status" value="1"/>
</dbReference>
<dbReference type="OrthoDB" id="9808022at2"/>
<feature type="binding site" evidence="16">
    <location>
        <position position="49"/>
    </location>
    <ligand>
        <name>S-adenosyl-L-methionine</name>
        <dbReference type="ChEBI" id="CHEBI:59789"/>
        <label>1</label>
    </ligand>
</feature>
<dbReference type="SMART" id="SM00729">
    <property type="entry name" value="Elp3"/>
    <property type="match status" value="1"/>
</dbReference>
<dbReference type="InterPro" id="IPR006638">
    <property type="entry name" value="Elp3/MiaA/NifB-like_rSAM"/>
</dbReference>
<proteinExistence type="inferred from homology"/>
<dbReference type="NCBIfam" id="TIGR00538">
    <property type="entry name" value="hemN"/>
    <property type="match status" value="1"/>
</dbReference>
<feature type="binding site" evidence="16">
    <location>
        <position position="138"/>
    </location>
    <ligand>
        <name>S-adenosyl-L-methionine</name>
        <dbReference type="ChEBI" id="CHEBI:59789"/>
        <label>1</label>
    </ligand>
</feature>
<evidence type="ECO:0000256" key="12">
    <source>
        <dbReference type="ARBA" id="ARBA00023244"/>
    </source>
</evidence>
<dbReference type="SFLD" id="SFLDG01065">
    <property type="entry name" value="anaerobic_coproporphyrinogen-I"/>
    <property type="match status" value="1"/>
</dbReference>
<dbReference type="SUPFAM" id="SSF102114">
    <property type="entry name" value="Radical SAM enzymes"/>
    <property type="match status" value="1"/>
</dbReference>
<protein>
    <recommendedName>
        <fullName evidence="15">Coproporphyrinogen-III oxidase</fullName>
        <ecNumber evidence="15">1.3.98.3</ecNumber>
    </recommendedName>
</protein>
<feature type="binding site" evidence="16">
    <location>
        <position position="322"/>
    </location>
    <ligand>
        <name>S-adenosyl-L-methionine</name>
        <dbReference type="ChEBI" id="CHEBI:59789"/>
        <label>1</label>
    </ligand>
</feature>
<evidence type="ECO:0000256" key="5">
    <source>
        <dbReference type="ARBA" id="ARBA00022485"/>
    </source>
</evidence>
<dbReference type="GO" id="GO:0046872">
    <property type="term" value="F:metal ion binding"/>
    <property type="evidence" value="ECO:0007669"/>
    <property type="project" value="UniProtKB-KW"/>
</dbReference>
<feature type="binding site" evidence="16">
    <location>
        <position position="236"/>
    </location>
    <ligand>
        <name>S-adenosyl-L-methionine</name>
        <dbReference type="ChEBI" id="CHEBI:59789"/>
        <label>2</label>
    </ligand>
</feature>
<keyword evidence="9 15" id="KW-0560">Oxidoreductase</keyword>
<keyword evidence="5 15" id="KW-0004">4Fe-4S</keyword>
<dbReference type="AlphaFoldDB" id="A0A512N7W3"/>
<dbReference type="GO" id="GO:0004109">
    <property type="term" value="F:coproporphyrinogen oxidase activity"/>
    <property type="evidence" value="ECO:0007669"/>
    <property type="project" value="InterPro"/>
</dbReference>
<evidence type="ECO:0000256" key="3">
    <source>
        <dbReference type="ARBA" id="ARBA00005493"/>
    </source>
</evidence>
<evidence type="ECO:0000256" key="6">
    <source>
        <dbReference type="ARBA" id="ARBA00022490"/>
    </source>
</evidence>
<evidence type="ECO:0000256" key="10">
    <source>
        <dbReference type="ARBA" id="ARBA00023004"/>
    </source>
</evidence>
<dbReference type="EMBL" id="BKAJ01000033">
    <property type="protein sequence ID" value="GEP55080.1"/>
    <property type="molecule type" value="Genomic_DNA"/>
</dbReference>
<feature type="binding site" evidence="16">
    <location>
        <begin position="106"/>
        <end position="107"/>
    </location>
    <ligand>
        <name>S-adenosyl-L-methionine</name>
        <dbReference type="ChEBI" id="CHEBI:59789"/>
        <label>2</label>
    </ligand>
</feature>
<evidence type="ECO:0000256" key="15">
    <source>
        <dbReference type="PIRNR" id="PIRNR000167"/>
    </source>
</evidence>
<feature type="binding site" evidence="17">
    <location>
        <position position="59"/>
    </location>
    <ligand>
        <name>[4Fe-4S] cluster</name>
        <dbReference type="ChEBI" id="CHEBI:49883"/>
        <note>4Fe-4S-S-AdoMet</note>
    </ligand>
</feature>
<dbReference type="GO" id="GO:0005737">
    <property type="term" value="C:cytoplasm"/>
    <property type="evidence" value="ECO:0007669"/>
    <property type="project" value="UniProtKB-SubCell"/>
</dbReference>
<keyword evidence="10 15" id="KW-0408">Iron</keyword>
<evidence type="ECO:0000256" key="17">
    <source>
        <dbReference type="PIRSR" id="PIRSR000167-2"/>
    </source>
</evidence>
<dbReference type="Pfam" id="PF04055">
    <property type="entry name" value="Radical_SAM"/>
    <property type="match status" value="1"/>
</dbReference>
<dbReference type="RefSeq" id="WP_147149180.1">
    <property type="nucleotide sequence ID" value="NZ_BKAJ01000033.1"/>
</dbReference>
<gene>
    <name evidence="19" type="primary">hemN_1</name>
    <name evidence="19" type="ORF">RSO01_22460</name>
</gene>
<evidence type="ECO:0000313" key="20">
    <source>
        <dbReference type="Proteomes" id="UP000321058"/>
    </source>
</evidence>
<evidence type="ECO:0000256" key="13">
    <source>
        <dbReference type="ARBA" id="ARBA00024295"/>
    </source>
</evidence>
<dbReference type="InterPro" id="IPR058240">
    <property type="entry name" value="rSAM_sf"/>
</dbReference>
<accession>A0A512N7W3</accession>
<feature type="binding site" evidence="16">
    <location>
        <position position="165"/>
    </location>
    <ligand>
        <name>S-adenosyl-L-methionine</name>
        <dbReference type="ChEBI" id="CHEBI:59789"/>
        <label>2</label>
    </ligand>
</feature>
<dbReference type="InterPro" id="IPR023404">
    <property type="entry name" value="rSAM_horseshoe"/>
</dbReference>
<comment type="caution">
    <text evidence="19">The sequence shown here is derived from an EMBL/GenBank/DDBJ whole genome shotgun (WGS) entry which is preliminary data.</text>
</comment>
<comment type="subcellular location">
    <subcellularLocation>
        <location evidence="1 15">Cytoplasm</location>
    </subcellularLocation>
</comment>
<evidence type="ECO:0000256" key="1">
    <source>
        <dbReference type="ARBA" id="ARBA00004496"/>
    </source>
</evidence>
<dbReference type="PIRSF" id="PIRSF000167">
    <property type="entry name" value="HemN"/>
    <property type="match status" value="1"/>
</dbReference>
<dbReference type="InterPro" id="IPR034505">
    <property type="entry name" value="Coproporphyrinogen-III_oxidase"/>
</dbReference>
<dbReference type="InterPro" id="IPR007197">
    <property type="entry name" value="rSAM"/>
</dbReference>
<feature type="binding site" evidence="16">
    <location>
        <begin position="61"/>
        <end position="63"/>
    </location>
    <ligand>
        <name>S-adenosyl-L-methionine</name>
        <dbReference type="ChEBI" id="CHEBI:59789"/>
        <label>2</label>
    </ligand>
</feature>
<comment type="similarity">
    <text evidence="3 15">Belongs to the anaerobic coproporphyrinogen-III oxidase family.</text>
</comment>
<dbReference type="SFLD" id="SFLDS00029">
    <property type="entry name" value="Radical_SAM"/>
    <property type="match status" value="1"/>
</dbReference>
<evidence type="ECO:0000256" key="8">
    <source>
        <dbReference type="ARBA" id="ARBA00022723"/>
    </source>
</evidence>
<evidence type="ECO:0000256" key="2">
    <source>
        <dbReference type="ARBA" id="ARBA00004785"/>
    </source>
</evidence>
<dbReference type="PANTHER" id="PTHR13932">
    <property type="entry name" value="COPROPORPHYRINIGEN III OXIDASE"/>
    <property type="match status" value="1"/>
</dbReference>
<dbReference type="PROSITE" id="PS51918">
    <property type="entry name" value="RADICAL_SAM"/>
    <property type="match status" value="1"/>
</dbReference>
<feature type="binding site" evidence="17">
    <location>
        <position position="55"/>
    </location>
    <ligand>
        <name>[4Fe-4S] cluster</name>
        <dbReference type="ChEBI" id="CHEBI:49883"/>
        <note>4Fe-4S-S-AdoMet</note>
    </ligand>
</feature>
<keyword evidence="11 15" id="KW-0411">Iron-sulfur</keyword>
<dbReference type="GO" id="GO:0006782">
    <property type="term" value="P:protoporphyrinogen IX biosynthetic process"/>
    <property type="evidence" value="ECO:0007669"/>
    <property type="project" value="UniProtKB-UniPathway"/>
</dbReference>
<evidence type="ECO:0000256" key="16">
    <source>
        <dbReference type="PIRSR" id="PIRSR000167-1"/>
    </source>
</evidence>
<reference evidence="19 20" key="1">
    <citation type="submission" date="2019-07" db="EMBL/GenBank/DDBJ databases">
        <title>Whole genome shotgun sequence of Reyranella soli NBRC 108950.</title>
        <authorList>
            <person name="Hosoyama A."/>
            <person name="Uohara A."/>
            <person name="Ohji S."/>
            <person name="Ichikawa N."/>
        </authorList>
    </citation>
    <scope>NUCLEOTIDE SEQUENCE [LARGE SCALE GENOMIC DNA]</scope>
    <source>
        <strain evidence="19 20">NBRC 108950</strain>
    </source>
</reference>
<feature type="domain" description="Radical SAM core" evidence="18">
    <location>
        <begin position="40"/>
        <end position="281"/>
    </location>
</feature>
<dbReference type="Gene3D" id="3.80.30.20">
    <property type="entry name" value="tm_1862 like domain"/>
    <property type="match status" value="1"/>
</dbReference>
<feature type="binding site" evidence="17">
    <location>
        <position position="62"/>
    </location>
    <ligand>
        <name>[4Fe-4S] cluster</name>
        <dbReference type="ChEBI" id="CHEBI:49883"/>
        <note>4Fe-4S-S-AdoMet</note>
    </ligand>
</feature>
<comment type="cofactor">
    <cofactor evidence="15 17">
        <name>[4Fe-4S] cluster</name>
        <dbReference type="ChEBI" id="CHEBI:49883"/>
    </cofactor>
    <text evidence="15 17">Binds 1 [4Fe-4S] cluster. The cluster is coordinated with 3 cysteines and an exchangeable S-adenosyl-L-methionine.</text>
</comment>
<organism evidence="19 20">
    <name type="scientific">Reyranella soli</name>
    <dbReference type="NCBI Taxonomy" id="1230389"/>
    <lineage>
        <taxon>Bacteria</taxon>
        <taxon>Pseudomonadati</taxon>
        <taxon>Pseudomonadota</taxon>
        <taxon>Alphaproteobacteria</taxon>
        <taxon>Hyphomicrobiales</taxon>
        <taxon>Reyranellaceae</taxon>
        <taxon>Reyranella</taxon>
    </lineage>
</organism>
<feature type="binding site" evidence="16">
    <location>
        <position position="105"/>
    </location>
    <ligand>
        <name>S-adenosyl-L-methionine</name>
        <dbReference type="ChEBI" id="CHEBI:59789"/>
        <label>1</label>
    </ligand>
</feature>
<evidence type="ECO:0000313" key="19">
    <source>
        <dbReference type="EMBL" id="GEP55080.1"/>
    </source>
</evidence>
<dbReference type="UniPathway" id="UPA00251">
    <property type="reaction ID" value="UER00323"/>
</dbReference>
<dbReference type="InterPro" id="IPR004558">
    <property type="entry name" value="Coprogen_oxidase_HemN"/>
</dbReference>
<keyword evidence="20" id="KW-1185">Reference proteome</keyword>
<keyword evidence="8 15" id="KW-0479">Metal-binding</keyword>
<keyword evidence="12 15" id="KW-0627">Porphyrin biosynthesis</keyword>
<evidence type="ECO:0000259" key="18">
    <source>
        <dbReference type="PROSITE" id="PS51918"/>
    </source>
</evidence>
<dbReference type="GO" id="GO:0051989">
    <property type="term" value="F:coproporphyrinogen dehydrogenase activity"/>
    <property type="evidence" value="ECO:0007669"/>
    <property type="project" value="UniProtKB-EC"/>
</dbReference>
<keyword evidence="6 15" id="KW-0963">Cytoplasm</keyword>
<evidence type="ECO:0000256" key="7">
    <source>
        <dbReference type="ARBA" id="ARBA00022691"/>
    </source>
</evidence>
<dbReference type="InterPro" id="IPR010723">
    <property type="entry name" value="HemN_C"/>
</dbReference>